<gene>
    <name evidence="1" type="ORF">SCLCIDRAFT_1208755</name>
</gene>
<dbReference type="Proteomes" id="UP000053989">
    <property type="component" value="Unassembled WGS sequence"/>
</dbReference>
<evidence type="ECO:0000313" key="2">
    <source>
        <dbReference type="Proteomes" id="UP000053989"/>
    </source>
</evidence>
<dbReference type="InParanoid" id="A0A0C3EKW8"/>
<dbReference type="OrthoDB" id="8062037at2759"/>
<reference evidence="1 2" key="1">
    <citation type="submission" date="2014-04" db="EMBL/GenBank/DDBJ databases">
        <authorList>
            <consortium name="DOE Joint Genome Institute"/>
            <person name="Kuo A."/>
            <person name="Kohler A."/>
            <person name="Nagy L.G."/>
            <person name="Floudas D."/>
            <person name="Copeland A."/>
            <person name="Barry K.W."/>
            <person name="Cichocki N."/>
            <person name="Veneault-Fourrey C."/>
            <person name="LaButti K."/>
            <person name="Lindquist E.A."/>
            <person name="Lipzen A."/>
            <person name="Lundell T."/>
            <person name="Morin E."/>
            <person name="Murat C."/>
            <person name="Sun H."/>
            <person name="Tunlid A."/>
            <person name="Henrissat B."/>
            <person name="Grigoriev I.V."/>
            <person name="Hibbett D.S."/>
            <person name="Martin F."/>
            <person name="Nordberg H.P."/>
            <person name="Cantor M.N."/>
            <person name="Hua S.X."/>
        </authorList>
    </citation>
    <scope>NUCLEOTIDE SEQUENCE [LARGE SCALE GENOMIC DNA]</scope>
    <source>
        <strain evidence="1 2">Foug A</strain>
    </source>
</reference>
<dbReference type="AlphaFoldDB" id="A0A0C3EKW8"/>
<accession>A0A0C3EKW8</accession>
<sequence>MQILFRGLPTITETDLIADSKHDAVCPICYNTFVAIIAEEETSRAMDSPAHPVEELGVTKLERTCGHLFCRKELSETPFLPVRPANPSVAAS</sequence>
<keyword evidence="2" id="KW-1185">Reference proteome</keyword>
<protein>
    <submittedName>
        <fullName evidence="1">Uncharacterized protein</fullName>
    </submittedName>
</protein>
<evidence type="ECO:0000313" key="1">
    <source>
        <dbReference type="EMBL" id="KIM68566.1"/>
    </source>
</evidence>
<dbReference type="STRING" id="1036808.A0A0C3EKW8"/>
<reference evidence="2" key="2">
    <citation type="submission" date="2015-01" db="EMBL/GenBank/DDBJ databases">
        <title>Evolutionary Origins and Diversification of the Mycorrhizal Mutualists.</title>
        <authorList>
            <consortium name="DOE Joint Genome Institute"/>
            <consortium name="Mycorrhizal Genomics Consortium"/>
            <person name="Kohler A."/>
            <person name="Kuo A."/>
            <person name="Nagy L.G."/>
            <person name="Floudas D."/>
            <person name="Copeland A."/>
            <person name="Barry K.W."/>
            <person name="Cichocki N."/>
            <person name="Veneault-Fourrey C."/>
            <person name="LaButti K."/>
            <person name="Lindquist E.A."/>
            <person name="Lipzen A."/>
            <person name="Lundell T."/>
            <person name="Morin E."/>
            <person name="Murat C."/>
            <person name="Riley R."/>
            <person name="Ohm R."/>
            <person name="Sun H."/>
            <person name="Tunlid A."/>
            <person name="Henrissat B."/>
            <person name="Grigoriev I.V."/>
            <person name="Hibbett D.S."/>
            <person name="Martin F."/>
        </authorList>
    </citation>
    <scope>NUCLEOTIDE SEQUENCE [LARGE SCALE GENOMIC DNA]</scope>
    <source>
        <strain evidence="2">Foug A</strain>
    </source>
</reference>
<name>A0A0C3EKW8_9AGAM</name>
<dbReference type="HOGENOM" id="CLU_2414585_0_0_1"/>
<dbReference type="EMBL" id="KN822008">
    <property type="protein sequence ID" value="KIM68566.1"/>
    <property type="molecule type" value="Genomic_DNA"/>
</dbReference>
<dbReference type="SUPFAM" id="SSF57850">
    <property type="entry name" value="RING/U-box"/>
    <property type="match status" value="1"/>
</dbReference>
<proteinExistence type="predicted"/>
<organism evidence="1 2">
    <name type="scientific">Scleroderma citrinum Foug A</name>
    <dbReference type="NCBI Taxonomy" id="1036808"/>
    <lineage>
        <taxon>Eukaryota</taxon>
        <taxon>Fungi</taxon>
        <taxon>Dikarya</taxon>
        <taxon>Basidiomycota</taxon>
        <taxon>Agaricomycotina</taxon>
        <taxon>Agaricomycetes</taxon>
        <taxon>Agaricomycetidae</taxon>
        <taxon>Boletales</taxon>
        <taxon>Sclerodermatineae</taxon>
        <taxon>Sclerodermataceae</taxon>
        <taxon>Scleroderma</taxon>
    </lineage>
</organism>